<protein>
    <submittedName>
        <fullName evidence="6">Uncharacterized protein</fullName>
    </submittedName>
</protein>
<evidence type="ECO:0000259" key="4">
    <source>
        <dbReference type="Pfam" id="PF07727"/>
    </source>
</evidence>
<dbReference type="Gene3D" id="3.30.420.10">
    <property type="entry name" value="Ribonuclease H-like superfamily/Ribonuclease H"/>
    <property type="match status" value="1"/>
</dbReference>
<dbReference type="PANTHER" id="PTHR42648">
    <property type="entry name" value="TRANSPOSASE, PUTATIVE-RELATED"/>
    <property type="match status" value="1"/>
</dbReference>
<feature type="domain" description="Reverse transcriptase zinc-binding" evidence="5">
    <location>
        <begin position="271"/>
        <end position="344"/>
    </location>
</feature>
<dbReference type="PANTHER" id="PTHR42648:SF31">
    <property type="entry name" value="RNA-DIRECTED DNA POLYMERASE"/>
    <property type="match status" value="1"/>
</dbReference>
<feature type="domain" description="Reverse transcriptase Ty1/copia-type" evidence="4">
    <location>
        <begin position="135"/>
        <end position="211"/>
    </location>
</feature>
<dbReference type="GO" id="GO:0046872">
    <property type="term" value="F:metal ion binding"/>
    <property type="evidence" value="ECO:0007669"/>
    <property type="project" value="UniProtKB-KW"/>
</dbReference>
<feature type="region of interest" description="Disordered" evidence="3">
    <location>
        <begin position="13"/>
        <end position="35"/>
    </location>
</feature>
<reference evidence="6 7" key="1">
    <citation type="journal article" date="2021" name="Commun. Biol.">
        <title>The genome of Shorea leprosula (Dipterocarpaceae) highlights the ecological relevance of drought in aseasonal tropical rainforests.</title>
        <authorList>
            <person name="Ng K.K.S."/>
            <person name="Kobayashi M.J."/>
            <person name="Fawcett J.A."/>
            <person name="Hatakeyama M."/>
            <person name="Paape T."/>
            <person name="Ng C.H."/>
            <person name="Ang C.C."/>
            <person name="Tnah L.H."/>
            <person name="Lee C.T."/>
            <person name="Nishiyama T."/>
            <person name="Sese J."/>
            <person name="O'Brien M.J."/>
            <person name="Copetti D."/>
            <person name="Mohd Noor M.I."/>
            <person name="Ong R.C."/>
            <person name="Putra M."/>
            <person name="Sireger I.Z."/>
            <person name="Indrioko S."/>
            <person name="Kosugi Y."/>
            <person name="Izuno A."/>
            <person name="Isagi Y."/>
            <person name="Lee S.L."/>
            <person name="Shimizu K.K."/>
        </authorList>
    </citation>
    <scope>NUCLEOTIDE SEQUENCE [LARGE SCALE GENOMIC DNA]</scope>
    <source>
        <strain evidence="6">214</strain>
    </source>
</reference>
<dbReference type="GO" id="GO:0016787">
    <property type="term" value="F:hydrolase activity"/>
    <property type="evidence" value="ECO:0007669"/>
    <property type="project" value="UniProtKB-KW"/>
</dbReference>
<dbReference type="Pfam" id="PF13966">
    <property type="entry name" value="zf-RVT"/>
    <property type="match status" value="1"/>
</dbReference>
<accession>A0AAV5JV21</accession>
<dbReference type="EMBL" id="BPVZ01000042">
    <property type="protein sequence ID" value="GKV15209.1"/>
    <property type="molecule type" value="Genomic_DNA"/>
</dbReference>
<keyword evidence="2" id="KW-0378">Hydrolase</keyword>
<dbReference type="InterPro" id="IPR013103">
    <property type="entry name" value="RVT_2"/>
</dbReference>
<evidence type="ECO:0000256" key="1">
    <source>
        <dbReference type="ARBA" id="ARBA00022723"/>
    </source>
</evidence>
<evidence type="ECO:0000259" key="5">
    <source>
        <dbReference type="Pfam" id="PF13966"/>
    </source>
</evidence>
<evidence type="ECO:0000313" key="6">
    <source>
        <dbReference type="EMBL" id="GKV15209.1"/>
    </source>
</evidence>
<comment type="caution">
    <text evidence="6">The sequence shown here is derived from an EMBL/GenBank/DDBJ whole genome shotgun (WGS) entry which is preliminary data.</text>
</comment>
<feature type="region of interest" description="Disordered" evidence="3">
    <location>
        <begin position="92"/>
        <end position="114"/>
    </location>
</feature>
<dbReference type="InterPro" id="IPR026960">
    <property type="entry name" value="RVT-Znf"/>
</dbReference>
<dbReference type="Proteomes" id="UP001054252">
    <property type="component" value="Unassembled WGS sequence"/>
</dbReference>
<dbReference type="Pfam" id="PF07727">
    <property type="entry name" value="RVT_2"/>
    <property type="match status" value="1"/>
</dbReference>
<keyword evidence="1" id="KW-0479">Metal-binding</keyword>
<dbReference type="InterPro" id="IPR039537">
    <property type="entry name" value="Retrotran_Ty1/copia-like"/>
</dbReference>
<dbReference type="GO" id="GO:0003676">
    <property type="term" value="F:nucleic acid binding"/>
    <property type="evidence" value="ECO:0007669"/>
    <property type="project" value="InterPro"/>
</dbReference>
<organism evidence="6 7">
    <name type="scientific">Rubroshorea leprosula</name>
    <dbReference type="NCBI Taxonomy" id="152421"/>
    <lineage>
        <taxon>Eukaryota</taxon>
        <taxon>Viridiplantae</taxon>
        <taxon>Streptophyta</taxon>
        <taxon>Embryophyta</taxon>
        <taxon>Tracheophyta</taxon>
        <taxon>Spermatophyta</taxon>
        <taxon>Magnoliopsida</taxon>
        <taxon>eudicotyledons</taxon>
        <taxon>Gunneridae</taxon>
        <taxon>Pentapetalae</taxon>
        <taxon>rosids</taxon>
        <taxon>malvids</taxon>
        <taxon>Malvales</taxon>
        <taxon>Dipterocarpaceae</taxon>
        <taxon>Rubroshorea</taxon>
    </lineage>
</organism>
<gene>
    <name evidence="6" type="ORF">SLEP1_g26011</name>
</gene>
<dbReference type="InterPro" id="IPR012337">
    <property type="entry name" value="RNaseH-like_sf"/>
</dbReference>
<evidence type="ECO:0000256" key="3">
    <source>
        <dbReference type="SAM" id="MobiDB-lite"/>
    </source>
</evidence>
<feature type="compositionally biased region" description="Polar residues" evidence="3">
    <location>
        <begin position="18"/>
        <end position="31"/>
    </location>
</feature>
<dbReference type="InterPro" id="IPR036397">
    <property type="entry name" value="RNaseH_sf"/>
</dbReference>
<evidence type="ECO:0000256" key="2">
    <source>
        <dbReference type="ARBA" id="ARBA00022801"/>
    </source>
</evidence>
<dbReference type="AlphaFoldDB" id="A0AAV5JV21"/>
<evidence type="ECO:0000313" key="7">
    <source>
        <dbReference type="Proteomes" id="UP001054252"/>
    </source>
</evidence>
<dbReference type="SUPFAM" id="SSF53098">
    <property type="entry name" value="Ribonuclease H-like"/>
    <property type="match status" value="1"/>
</dbReference>
<name>A0AAV5JV21_9ROSI</name>
<proteinExistence type="predicted"/>
<sequence>MFGVHLLHPPWGVPEQDTLPQQSCPYTSEQNGRAERKHRHILDSVRALLISSSCPERFWGEAALTAAYLINRIPSSVLNNQSPYERLHGTSDELYNASPHAPTSSVEDDLPTEASSNPLWQQAMQDELQALENTRTWDLVDLLAEKSLIGCKWVYKIKTRSDGSVESYKARLVAKGFTQEYGIDYEETFAPVARLTSVRSLLAIAAIRRWKFILQSSQYRTGICTGFATGTINGARCNKWATGMETHGAGTYDGEGNCTHGRITKWNTASVTQMIMKKCWNKMVPNKVCSFAWLLLQNRIPSKDNLLKREVIKEAMDAMCMFCADKIEDADHLIMKCDFSYEIWSKCFEWWGICYVRHNNCREGFIQHLWAARNKKGWQVCSGGQMPISEKTDTKKVEKGGRTLERMKKREEGPSGLSRCVVNKLIKEIRDQKYDEKANKVTIKVVSCLPEKIRDKLCCKGGGCIKSIEIKEPTPPPPPPPPPPAEKHVKVSVDLQVQGFCYCKCCSGWPWGPCYCGGQVQCVLCYGRPVCDSWSGCGETQPGCSIM</sequence>
<keyword evidence="7" id="KW-1185">Reference proteome</keyword>